<protein>
    <recommendedName>
        <fullName evidence="6">UMOD/GP2/OIT3-like D8C domain-containing protein</fullName>
    </recommendedName>
</protein>
<evidence type="ECO:0000256" key="2">
    <source>
        <dbReference type="ARBA" id="ARBA00023157"/>
    </source>
</evidence>
<proteinExistence type="predicted"/>
<keyword evidence="8" id="KW-1185">Reference proteome</keyword>
<gene>
    <name evidence="7" type="ORF">MCOR_8073</name>
</gene>
<feature type="chain" id="PRO_5026830992" description="UMOD/GP2/OIT3-like D8C domain-containing protein" evidence="5">
    <location>
        <begin position="23"/>
        <end position="512"/>
    </location>
</feature>
<feature type="domain" description="UMOD/GP2/OIT3-like D8C" evidence="6">
    <location>
        <begin position="64"/>
        <end position="142"/>
    </location>
</feature>
<dbReference type="InterPro" id="IPR057774">
    <property type="entry name" value="D8C_UMOD/GP2/OIT3-like"/>
</dbReference>
<evidence type="ECO:0000256" key="4">
    <source>
        <dbReference type="SAM" id="Phobius"/>
    </source>
</evidence>
<dbReference type="PANTHER" id="PTHR36191">
    <property type="entry name" value="ENDO/EXONUCLEASE/PHOSPHATASE DOMAIN-CONTAINING PROTEIN-RELATED"/>
    <property type="match status" value="1"/>
</dbReference>
<dbReference type="Pfam" id="PF23283">
    <property type="entry name" value="D8C_UMOD"/>
    <property type="match status" value="1"/>
</dbReference>
<keyword evidence="4" id="KW-0472">Membrane</keyword>
<evidence type="ECO:0000259" key="6">
    <source>
        <dbReference type="Pfam" id="PF23283"/>
    </source>
</evidence>
<reference evidence="7 8" key="1">
    <citation type="submission" date="2020-06" db="EMBL/GenBank/DDBJ databases">
        <authorList>
            <person name="Li R."/>
            <person name="Bekaert M."/>
        </authorList>
    </citation>
    <scope>NUCLEOTIDE SEQUENCE [LARGE SCALE GENOMIC DNA]</scope>
    <source>
        <strain evidence="8">wild</strain>
    </source>
</reference>
<feature type="region of interest" description="Disordered" evidence="3">
    <location>
        <begin position="302"/>
        <end position="355"/>
    </location>
</feature>
<organism evidence="7 8">
    <name type="scientific">Mytilus coruscus</name>
    <name type="common">Sea mussel</name>
    <dbReference type="NCBI Taxonomy" id="42192"/>
    <lineage>
        <taxon>Eukaryota</taxon>
        <taxon>Metazoa</taxon>
        <taxon>Spiralia</taxon>
        <taxon>Lophotrochozoa</taxon>
        <taxon>Mollusca</taxon>
        <taxon>Bivalvia</taxon>
        <taxon>Autobranchia</taxon>
        <taxon>Pteriomorphia</taxon>
        <taxon>Mytilida</taxon>
        <taxon>Mytiloidea</taxon>
        <taxon>Mytilidae</taxon>
        <taxon>Mytilinae</taxon>
        <taxon>Mytilus</taxon>
    </lineage>
</organism>
<evidence type="ECO:0000313" key="7">
    <source>
        <dbReference type="EMBL" id="CAC5368571.1"/>
    </source>
</evidence>
<dbReference type="EMBL" id="CACVKT020001493">
    <property type="protein sequence ID" value="CAC5368571.1"/>
    <property type="molecule type" value="Genomic_DNA"/>
</dbReference>
<dbReference type="OrthoDB" id="6123000at2759"/>
<dbReference type="PANTHER" id="PTHR36191:SF4">
    <property type="entry name" value="VWFD DOMAIN-CONTAINING PROTEIN"/>
    <property type="match status" value="1"/>
</dbReference>
<keyword evidence="4" id="KW-1133">Transmembrane helix</keyword>
<feature type="transmembrane region" description="Helical" evidence="4">
    <location>
        <begin position="382"/>
        <end position="407"/>
    </location>
</feature>
<keyword evidence="2" id="KW-1015">Disulfide bond</keyword>
<evidence type="ECO:0000256" key="3">
    <source>
        <dbReference type="SAM" id="MobiDB-lite"/>
    </source>
</evidence>
<name>A0A6J8AID0_MYTCO</name>
<accession>A0A6J8AID0</accession>
<evidence type="ECO:0000256" key="5">
    <source>
        <dbReference type="SAM" id="SignalP"/>
    </source>
</evidence>
<evidence type="ECO:0000256" key="1">
    <source>
        <dbReference type="ARBA" id="ARBA00022729"/>
    </source>
</evidence>
<dbReference type="Proteomes" id="UP000507470">
    <property type="component" value="Unassembled WGS sequence"/>
</dbReference>
<keyword evidence="4" id="KW-0812">Transmembrane</keyword>
<evidence type="ECO:0000313" key="8">
    <source>
        <dbReference type="Proteomes" id="UP000507470"/>
    </source>
</evidence>
<keyword evidence="1 5" id="KW-0732">Signal</keyword>
<dbReference type="AlphaFoldDB" id="A0A6J8AID0"/>
<feature type="signal peptide" evidence="5">
    <location>
        <begin position="1"/>
        <end position="22"/>
    </location>
</feature>
<sequence length="512" mass="56973">MKTILYLSCLLILCFGIISVKGDPCMNYKVLDSVDDSRRSAAKSSGHLCDNMLESGWYRIISKAGERMPTECIVGGLRCGTMSSIWMNGSYPVTNEIRAVTACAANYNGNCCAYSHQIKVKNCTNYLVYSLVPVAPCYQAYCFGSELPCPTGETSDNGFSPGCELDPCHSSNYDILKGELKRSSNYTLTVNDVAIEDSRLRTGWYRIDSVTGNDIVNYSVPMMQCGTLYPLWMKGSIPDDRERGKTVNRKVCRSGLTGTCVQEYNIKVRNCGTYRTYYLTQLDVDKSAYCFGMLPVPKPTTLTTTTRSTTTTKLTTTTPRSTTTTTVTPTKTSTTLGTARTTRANPVSSISTKTSGGISTTQSLIKQTTSHLPQRNEKSSDIIIIVAVLIVLVFLLLIVIVAIFILFRIKPHCLKDMIPPPPTYEDTMKTEKMTNLYTQMEDTDHYSCIKDNNYNEGYEEISYDKNQTVQENKLYLQNIATVAVSNQVTQENMLYLQNPITVPLDSPEKPKI</sequence>